<feature type="transmembrane region" description="Helical" evidence="2">
    <location>
        <begin position="12"/>
        <end position="37"/>
    </location>
</feature>
<dbReference type="Gene3D" id="3.40.50.720">
    <property type="entry name" value="NAD(P)-binding Rossmann-like Domain"/>
    <property type="match status" value="1"/>
</dbReference>
<evidence type="ECO:0000313" key="3">
    <source>
        <dbReference type="Proteomes" id="UP000694888"/>
    </source>
</evidence>
<sequence>MKRRIPTGKMCASLLSFETILSVLVLLAALFVLQYIYRGFKISGFSDRYVLVTGCDTGFGYRTAKKLDGMGFNVFAACLTKEKMEELTAACSPRLTAVAMNVTDDSSIVEALSVVKSHLPKGQGLWALVNNAGIVGPPGITTWLTKADYEVTMKVNFYGLVMVTKTFLPLLRQGQGRVINTASTVGRFALPPCPYTMSKFCVEAFTDVLRRELRPLGVTVHTVEPGGYKTNITDYNLAMTAMEKSFNQAPEDVKQFYGHRYVEKLSKLASVLVYLVACPRLYEVVDTYIHAICARYPKTRYVVGLNGTFFFRPLWTMPTWLSDFLMGMGYPLPG</sequence>
<evidence type="ECO:0000313" key="4">
    <source>
        <dbReference type="RefSeq" id="XP_012937637.1"/>
    </source>
</evidence>
<dbReference type="Pfam" id="PF00106">
    <property type="entry name" value="adh_short"/>
    <property type="match status" value="1"/>
</dbReference>
<keyword evidence="2" id="KW-0472">Membrane</keyword>
<keyword evidence="2" id="KW-0812">Transmembrane</keyword>
<dbReference type="GeneID" id="101850716"/>
<dbReference type="SUPFAM" id="SSF51735">
    <property type="entry name" value="NAD(P)-binding Rossmann-fold domains"/>
    <property type="match status" value="1"/>
</dbReference>
<keyword evidence="3" id="KW-1185">Reference proteome</keyword>
<name>A0ABM0ZZC1_APLCA</name>
<protein>
    <submittedName>
        <fullName evidence="4">Retinol dehydrogenase 7 isoform X1</fullName>
    </submittedName>
</protein>
<accession>A0ABM0ZZC1</accession>
<dbReference type="PANTHER" id="PTHR43313:SF50">
    <property type="entry name" value="GH26015P"/>
    <property type="match status" value="1"/>
</dbReference>
<evidence type="ECO:0000256" key="1">
    <source>
        <dbReference type="RuleBase" id="RU000363"/>
    </source>
</evidence>
<dbReference type="PRINTS" id="PR00081">
    <property type="entry name" value="GDHRDH"/>
</dbReference>
<keyword evidence="2" id="KW-1133">Transmembrane helix</keyword>
<dbReference type="InterPro" id="IPR002347">
    <property type="entry name" value="SDR_fam"/>
</dbReference>
<proteinExistence type="inferred from homology"/>
<dbReference type="RefSeq" id="XP_012937637.1">
    <property type="nucleotide sequence ID" value="XM_013082183.2"/>
</dbReference>
<reference evidence="4" key="1">
    <citation type="submission" date="2025-08" db="UniProtKB">
        <authorList>
            <consortium name="RefSeq"/>
        </authorList>
    </citation>
    <scope>IDENTIFICATION</scope>
</reference>
<dbReference type="Proteomes" id="UP000694888">
    <property type="component" value="Unplaced"/>
</dbReference>
<organism evidence="3 4">
    <name type="scientific">Aplysia californica</name>
    <name type="common">California sea hare</name>
    <dbReference type="NCBI Taxonomy" id="6500"/>
    <lineage>
        <taxon>Eukaryota</taxon>
        <taxon>Metazoa</taxon>
        <taxon>Spiralia</taxon>
        <taxon>Lophotrochozoa</taxon>
        <taxon>Mollusca</taxon>
        <taxon>Gastropoda</taxon>
        <taxon>Heterobranchia</taxon>
        <taxon>Euthyneura</taxon>
        <taxon>Tectipleura</taxon>
        <taxon>Aplysiida</taxon>
        <taxon>Aplysioidea</taxon>
        <taxon>Aplysiidae</taxon>
        <taxon>Aplysia</taxon>
    </lineage>
</organism>
<dbReference type="PANTHER" id="PTHR43313">
    <property type="entry name" value="SHORT-CHAIN DEHYDROGENASE/REDUCTASE FAMILY 9C"/>
    <property type="match status" value="1"/>
</dbReference>
<comment type="similarity">
    <text evidence="1">Belongs to the short-chain dehydrogenases/reductases (SDR) family.</text>
</comment>
<dbReference type="InterPro" id="IPR036291">
    <property type="entry name" value="NAD(P)-bd_dom_sf"/>
</dbReference>
<gene>
    <name evidence="4" type="primary">LOC101850716</name>
</gene>
<evidence type="ECO:0000256" key="2">
    <source>
        <dbReference type="SAM" id="Phobius"/>
    </source>
</evidence>
<dbReference type="PRINTS" id="PR00080">
    <property type="entry name" value="SDRFAMILY"/>
</dbReference>